<comment type="caution">
    <text evidence="6">The sequence shown here is derived from an EMBL/GenBank/DDBJ whole genome shotgun (WGS) entry which is preliminary data.</text>
</comment>
<feature type="domain" description="HTH lysR-type" evidence="5">
    <location>
        <begin position="6"/>
        <end position="63"/>
    </location>
</feature>
<keyword evidence="4" id="KW-0804">Transcription</keyword>
<keyword evidence="3" id="KW-0238">DNA-binding</keyword>
<keyword evidence="2" id="KW-0805">Transcription regulation</keyword>
<evidence type="ECO:0000313" key="6">
    <source>
        <dbReference type="EMBL" id="MDX8496257.1"/>
    </source>
</evidence>
<dbReference type="InterPro" id="IPR000847">
    <property type="entry name" value="LysR_HTH_N"/>
</dbReference>
<keyword evidence="7" id="KW-1185">Reference proteome</keyword>
<dbReference type="SUPFAM" id="SSF46785">
    <property type="entry name" value="Winged helix' DNA-binding domain"/>
    <property type="match status" value="1"/>
</dbReference>
<gene>
    <name evidence="6" type="ORF">RFN29_32535</name>
</gene>
<evidence type="ECO:0000256" key="3">
    <source>
        <dbReference type="ARBA" id="ARBA00023125"/>
    </source>
</evidence>
<evidence type="ECO:0000259" key="5">
    <source>
        <dbReference type="PROSITE" id="PS50931"/>
    </source>
</evidence>
<dbReference type="Pfam" id="PF00126">
    <property type="entry name" value="HTH_1"/>
    <property type="match status" value="1"/>
</dbReference>
<proteinExistence type="inferred from homology"/>
<evidence type="ECO:0000256" key="2">
    <source>
        <dbReference type="ARBA" id="ARBA00023015"/>
    </source>
</evidence>
<dbReference type="PANTHER" id="PTHR30537">
    <property type="entry name" value="HTH-TYPE TRANSCRIPTIONAL REGULATOR"/>
    <property type="match status" value="1"/>
</dbReference>
<dbReference type="PROSITE" id="PS50931">
    <property type="entry name" value="HTH_LYSR"/>
    <property type="match status" value="1"/>
</dbReference>
<name>A0ABU4ZAJ2_9HYPH</name>
<dbReference type="PANTHER" id="PTHR30537:SF5">
    <property type="entry name" value="HTH-TYPE TRANSCRIPTIONAL ACTIVATOR TTDR-RELATED"/>
    <property type="match status" value="1"/>
</dbReference>
<dbReference type="EMBL" id="JAVIJC010000056">
    <property type="protein sequence ID" value="MDX8496257.1"/>
    <property type="molecule type" value="Genomic_DNA"/>
</dbReference>
<protein>
    <submittedName>
        <fullName evidence="6">LysR substrate-binding domain-containing protein</fullName>
    </submittedName>
</protein>
<dbReference type="InterPro" id="IPR036390">
    <property type="entry name" value="WH_DNA-bd_sf"/>
</dbReference>
<reference evidence="6 7" key="1">
    <citation type="submission" date="2023-08" db="EMBL/GenBank/DDBJ databases">
        <title>Implementing the SeqCode for naming new Mesorhizobium species isolated from Vachellia karroo root nodules.</title>
        <authorList>
            <person name="Van Lill M."/>
        </authorList>
    </citation>
    <scope>NUCLEOTIDE SEQUENCE [LARGE SCALE GENOMIC DNA]</scope>
    <source>
        <strain evidence="6 7">VK22B</strain>
    </source>
</reference>
<dbReference type="InterPro" id="IPR005119">
    <property type="entry name" value="LysR_subst-bd"/>
</dbReference>
<dbReference type="CDD" id="cd08432">
    <property type="entry name" value="PBP2_GcdR_TrpI_HvrB_AmpR_like"/>
    <property type="match status" value="1"/>
</dbReference>
<evidence type="ECO:0000256" key="1">
    <source>
        <dbReference type="ARBA" id="ARBA00009437"/>
    </source>
</evidence>
<evidence type="ECO:0000256" key="4">
    <source>
        <dbReference type="ARBA" id="ARBA00023163"/>
    </source>
</evidence>
<dbReference type="RefSeq" id="WP_320229959.1">
    <property type="nucleotide sequence ID" value="NZ_JAVIJC010000056.1"/>
</dbReference>
<dbReference type="InterPro" id="IPR036388">
    <property type="entry name" value="WH-like_DNA-bd_sf"/>
</dbReference>
<dbReference type="SUPFAM" id="SSF53850">
    <property type="entry name" value="Periplasmic binding protein-like II"/>
    <property type="match status" value="1"/>
</dbReference>
<dbReference type="Gene3D" id="1.10.10.10">
    <property type="entry name" value="Winged helix-like DNA-binding domain superfamily/Winged helix DNA-binding domain"/>
    <property type="match status" value="1"/>
</dbReference>
<dbReference type="Proteomes" id="UP001271249">
    <property type="component" value="Unassembled WGS sequence"/>
</dbReference>
<dbReference type="PRINTS" id="PR00039">
    <property type="entry name" value="HTHLYSR"/>
</dbReference>
<comment type="similarity">
    <text evidence="1">Belongs to the LysR transcriptional regulatory family.</text>
</comment>
<dbReference type="Gene3D" id="3.40.190.10">
    <property type="entry name" value="Periplasmic binding protein-like II"/>
    <property type="match status" value="2"/>
</dbReference>
<dbReference type="InterPro" id="IPR058163">
    <property type="entry name" value="LysR-type_TF_proteobact-type"/>
</dbReference>
<evidence type="ECO:0000313" key="7">
    <source>
        <dbReference type="Proteomes" id="UP001271249"/>
    </source>
</evidence>
<sequence length="309" mass="34511">MRKTLPSFTMLTAFEAAARLSSFSKAARELNVTQPAVSKQIRGLEEHIGRKLFRRSHRTIELTEAGGILAKAMSRSFIAISDAIRQLADTPEREELVISSLAAFANLWLAPRLTTFQSLHPNVSVRLIAYDDPANARLAESSIDVAIRFGDGNWRDGIATLLYHDKIFPVCSPRFARSVDPMESLADIVEQPLVGYDKLEADWFSWNDWLQACGFDGPPVRTYAQYSNYSDAILATINGQGIALGWQALVQGYIDRGELVRVSNFEVTVRSGRYAVVSATKMEDPRVRAFVAWLQIETASWEEHVQNAT</sequence>
<accession>A0ABU4ZAJ2</accession>
<organism evidence="6 7">
    <name type="scientific">Mesorhizobium captivum</name>
    <dbReference type="NCBI Taxonomy" id="3072319"/>
    <lineage>
        <taxon>Bacteria</taxon>
        <taxon>Pseudomonadati</taxon>
        <taxon>Pseudomonadota</taxon>
        <taxon>Alphaproteobacteria</taxon>
        <taxon>Hyphomicrobiales</taxon>
        <taxon>Phyllobacteriaceae</taxon>
        <taxon>Mesorhizobium</taxon>
    </lineage>
</organism>
<dbReference type="Pfam" id="PF03466">
    <property type="entry name" value="LysR_substrate"/>
    <property type="match status" value="1"/>
</dbReference>